<reference evidence="1 2" key="1">
    <citation type="submission" date="2024-03" db="EMBL/GenBank/DDBJ databases">
        <title>Novel species of the genus Variovorax.</title>
        <authorList>
            <person name="Liu Q."/>
            <person name="Xin Y.-H."/>
        </authorList>
    </citation>
    <scope>NUCLEOTIDE SEQUENCE [LARGE SCALE GENOMIC DNA]</scope>
    <source>
        <strain evidence="1 2">KACC 18501</strain>
    </source>
</reference>
<name>A0ABU8VUH1_9BURK</name>
<sequence>MAANLLDPRRLEHSLTHDLHWARVVQIKGGGVMMKGTELLFKGSKSAAIQCVQTWWCIVDPRAGLAALGSHARQASLPDSIPTTIEG</sequence>
<evidence type="ECO:0000313" key="1">
    <source>
        <dbReference type="EMBL" id="MEJ8821423.1"/>
    </source>
</evidence>
<protein>
    <submittedName>
        <fullName evidence="1">Uncharacterized protein</fullName>
    </submittedName>
</protein>
<accession>A0ABU8VUH1</accession>
<proteinExistence type="predicted"/>
<keyword evidence="2" id="KW-1185">Reference proteome</keyword>
<comment type="caution">
    <text evidence="1">The sequence shown here is derived from an EMBL/GenBank/DDBJ whole genome shotgun (WGS) entry which is preliminary data.</text>
</comment>
<dbReference type="EMBL" id="JBBKZV010000002">
    <property type="protein sequence ID" value="MEJ8821423.1"/>
    <property type="molecule type" value="Genomic_DNA"/>
</dbReference>
<dbReference type="Proteomes" id="UP001363010">
    <property type="component" value="Unassembled WGS sequence"/>
</dbReference>
<evidence type="ECO:0000313" key="2">
    <source>
        <dbReference type="Proteomes" id="UP001363010"/>
    </source>
</evidence>
<dbReference type="RefSeq" id="WP_340362473.1">
    <property type="nucleotide sequence ID" value="NZ_JBBKZV010000002.1"/>
</dbReference>
<gene>
    <name evidence="1" type="ORF">WKW80_05145</name>
</gene>
<organism evidence="1 2">
    <name type="scientific">Variovorax humicola</name>
    <dbReference type="NCBI Taxonomy" id="1769758"/>
    <lineage>
        <taxon>Bacteria</taxon>
        <taxon>Pseudomonadati</taxon>
        <taxon>Pseudomonadota</taxon>
        <taxon>Betaproteobacteria</taxon>
        <taxon>Burkholderiales</taxon>
        <taxon>Comamonadaceae</taxon>
        <taxon>Variovorax</taxon>
    </lineage>
</organism>